<evidence type="ECO:0000313" key="3">
    <source>
        <dbReference type="EMBL" id="KAF2231683.1"/>
    </source>
</evidence>
<accession>A0A6A6H279</accession>
<dbReference type="PANTHER" id="PTHR33099">
    <property type="entry name" value="FE2OG DIOXYGENASE DOMAIN-CONTAINING PROTEIN"/>
    <property type="match status" value="1"/>
</dbReference>
<dbReference type="Pfam" id="PF13640">
    <property type="entry name" value="2OG-FeII_Oxy_3"/>
    <property type="match status" value="1"/>
</dbReference>
<dbReference type="PANTHER" id="PTHR33099:SF7">
    <property type="entry name" value="MYND-TYPE DOMAIN-CONTAINING PROTEIN"/>
    <property type="match status" value="1"/>
</dbReference>
<feature type="region of interest" description="Disordered" evidence="1">
    <location>
        <begin position="330"/>
        <end position="350"/>
    </location>
</feature>
<feature type="region of interest" description="Disordered" evidence="1">
    <location>
        <begin position="951"/>
        <end position="980"/>
    </location>
</feature>
<feature type="compositionally biased region" description="Acidic residues" evidence="1">
    <location>
        <begin position="331"/>
        <end position="350"/>
    </location>
</feature>
<organism evidence="3 4">
    <name type="scientific">Viridothelium virens</name>
    <name type="common">Speckled blister lichen</name>
    <name type="synonym">Trypethelium virens</name>
    <dbReference type="NCBI Taxonomy" id="1048519"/>
    <lineage>
        <taxon>Eukaryota</taxon>
        <taxon>Fungi</taxon>
        <taxon>Dikarya</taxon>
        <taxon>Ascomycota</taxon>
        <taxon>Pezizomycotina</taxon>
        <taxon>Dothideomycetes</taxon>
        <taxon>Dothideomycetes incertae sedis</taxon>
        <taxon>Trypetheliales</taxon>
        <taxon>Trypetheliaceae</taxon>
        <taxon>Viridothelium</taxon>
    </lineage>
</organism>
<evidence type="ECO:0000313" key="4">
    <source>
        <dbReference type="Proteomes" id="UP000800092"/>
    </source>
</evidence>
<feature type="domain" description="Prolyl 4-hydroxylase alpha subunit Fe(2+) 2OG dioxygenase" evidence="2">
    <location>
        <begin position="135"/>
        <end position="222"/>
    </location>
</feature>
<reference evidence="3" key="1">
    <citation type="journal article" date="2020" name="Stud. Mycol.">
        <title>101 Dothideomycetes genomes: a test case for predicting lifestyles and emergence of pathogens.</title>
        <authorList>
            <person name="Haridas S."/>
            <person name="Albert R."/>
            <person name="Binder M."/>
            <person name="Bloem J."/>
            <person name="Labutti K."/>
            <person name="Salamov A."/>
            <person name="Andreopoulos B."/>
            <person name="Baker S."/>
            <person name="Barry K."/>
            <person name="Bills G."/>
            <person name="Bluhm B."/>
            <person name="Cannon C."/>
            <person name="Castanera R."/>
            <person name="Culley D."/>
            <person name="Daum C."/>
            <person name="Ezra D."/>
            <person name="Gonzalez J."/>
            <person name="Henrissat B."/>
            <person name="Kuo A."/>
            <person name="Liang C."/>
            <person name="Lipzen A."/>
            <person name="Lutzoni F."/>
            <person name="Magnuson J."/>
            <person name="Mondo S."/>
            <person name="Nolan M."/>
            <person name="Ohm R."/>
            <person name="Pangilinan J."/>
            <person name="Park H.-J."/>
            <person name="Ramirez L."/>
            <person name="Alfaro M."/>
            <person name="Sun H."/>
            <person name="Tritt A."/>
            <person name="Yoshinaga Y."/>
            <person name="Zwiers L.-H."/>
            <person name="Turgeon B."/>
            <person name="Goodwin S."/>
            <person name="Spatafora J."/>
            <person name="Crous P."/>
            <person name="Grigoriev I."/>
        </authorList>
    </citation>
    <scope>NUCLEOTIDE SEQUENCE</scope>
    <source>
        <strain evidence="3">Tuck. ex Michener</strain>
    </source>
</reference>
<dbReference type="InterPro" id="IPR044862">
    <property type="entry name" value="Pro_4_hyd_alph_FE2OG_OXY"/>
</dbReference>
<sequence length="1021" mass="115053">MEEDSTRRTRYQRYPSLIASDIEECLDEVQSIGTFATSVTTEQAMNPGLTIEDVGTLGLPLSEREASVVIDASRRAPFGKGSDTIVDETVRKTWEIDAAKLSFKNPKWEKFVSTAVDTAAEDLGVKDVVRGELYKLLLYEEGAMFKPHRDTEKVPGMFGTLVISLPSKHEGGELCLTHGKQVKTFKTADKSDFDLSILAWYADVIHEVKPVTSGYRLVLTYNLVKEHTFSEELPTAANIDNRGENLQTIFRAWNVEVAANRETPKFLCYLLEHDYTDSSLCWRNLKATDQRRAQLVAEACKDTRFHVFLTNLEREVTNSIVEDYPFHYDHECDDEEDEDEEDEEEKDAEIEDNIVEEINRSLKLHHVVDLNGSLKLTSAEIAEDDIVQNEPFAGRDPDDTEEEYTGNEGATSTHWYRNSALLLLPHAEYISFFLKNKLKCGIEAKTDIDTLREKLQRGASDEQSLRDDLVIACRVVLSKDAAPRAAAYDWLHMRNTRPTSEILGSIAHSSVILSDKDLLQLCINQAGDGLTVSSFWEMGRAMTLETWPSMQTCIENAVKKFSKISPRMEAVHQFRKGFQESEVSSLNQCRDDAVGQVPDVDLAVWSTRVAGEALNVAPFGVEDGRALVQAAIRYGENMLCNQITPFVQRNISSSQFAVTFLVELLRSEQRGSSLTSRASMQLSNDTVNNTFDFLFSKVATHFNPHWFHKEVQGQQQNSTFRPPPVHEVTQPVKESDDAERIACLYGNATTRKLFDAAQSLLENILANLSTIAVEDFEPIWLPFLRHLTITLSNVSQTFSEPSVQSIFCEILTAYLERMVKMQPPRPADWARATSPCSCSDCHALNTFLANPGQEVGTFPMAEKRRSHLQGKLDYTPIQGQSNHIVRHGSPYTLVVTKDLKHWEKDRNAWQRRVERARRVFSQFDAAILNQILGSKYDDIILMRMIKGPVSTANGRARPTHGQGGPLQGQLPSPWSQRGAPPLQELPVIRQNQQQLPNVNRLPGVSNIPQKRKADIVDLTDD</sequence>
<dbReference type="Proteomes" id="UP000800092">
    <property type="component" value="Unassembled WGS sequence"/>
</dbReference>
<evidence type="ECO:0000259" key="2">
    <source>
        <dbReference type="Pfam" id="PF13640"/>
    </source>
</evidence>
<protein>
    <recommendedName>
        <fullName evidence="2">Prolyl 4-hydroxylase alpha subunit Fe(2+) 2OG dioxygenase domain-containing protein</fullName>
    </recommendedName>
</protein>
<proteinExistence type="predicted"/>
<dbReference type="AlphaFoldDB" id="A0A6A6H279"/>
<keyword evidence="4" id="KW-1185">Reference proteome</keyword>
<dbReference type="OrthoDB" id="27483at2759"/>
<gene>
    <name evidence="3" type="ORF">EV356DRAFT_569412</name>
</gene>
<dbReference type="EMBL" id="ML991824">
    <property type="protein sequence ID" value="KAF2231683.1"/>
    <property type="molecule type" value="Genomic_DNA"/>
</dbReference>
<dbReference type="Gene3D" id="2.60.120.620">
    <property type="entry name" value="q2cbj1_9rhob like domain"/>
    <property type="match status" value="1"/>
</dbReference>
<name>A0A6A6H279_VIRVR</name>
<feature type="region of interest" description="Disordered" evidence="1">
    <location>
        <begin position="387"/>
        <end position="410"/>
    </location>
</feature>
<evidence type="ECO:0000256" key="1">
    <source>
        <dbReference type="SAM" id="MobiDB-lite"/>
    </source>
</evidence>